<evidence type="ECO:0000313" key="2">
    <source>
        <dbReference type="EMBL" id="RDH81016.1"/>
    </source>
</evidence>
<dbReference type="AlphaFoldDB" id="A0A370DA10"/>
<dbReference type="SUPFAM" id="SSF63446">
    <property type="entry name" value="Type I dockerin domain"/>
    <property type="match status" value="1"/>
</dbReference>
<keyword evidence="3" id="KW-1185">Reference proteome</keyword>
<accession>A0A370DA10</accession>
<dbReference type="GO" id="GO:0000272">
    <property type="term" value="P:polysaccharide catabolic process"/>
    <property type="evidence" value="ECO:0007669"/>
    <property type="project" value="InterPro"/>
</dbReference>
<evidence type="ECO:0000313" key="3">
    <source>
        <dbReference type="Proteomes" id="UP000254266"/>
    </source>
</evidence>
<organism evidence="2 3">
    <name type="scientific">endosymbiont of Galathealinum brachiosum</name>
    <dbReference type="NCBI Taxonomy" id="2200906"/>
    <lineage>
        <taxon>Bacteria</taxon>
        <taxon>Pseudomonadati</taxon>
        <taxon>Pseudomonadota</taxon>
        <taxon>Gammaproteobacteria</taxon>
        <taxon>sulfur-oxidizing symbionts</taxon>
    </lineage>
</organism>
<dbReference type="EMBL" id="QFXC01000013">
    <property type="protein sequence ID" value="RDH81016.1"/>
    <property type="molecule type" value="Genomic_DNA"/>
</dbReference>
<dbReference type="Proteomes" id="UP000254266">
    <property type="component" value="Unassembled WGS sequence"/>
</dbReference>
<dbReference type="PROSITE" id="PS51766">
    <property type="entry name" value="DOCKERIN"/>
    <property type="match status" value="1"/>
</dbReference>
<sequence length="968" mass="102463">MNLIKINYKLLGLKKMMKKQPVNTIRKTFISTAIATILTAGSLSSAQADVYEFTFENGGCSTGTCTGPGDALFTIVSPSGDPIMNTSYPYYGDYTWHYGFRTQLGGNLTIDTGAGTGSMTINPFDFFASGPAVPHDITLTDLDDASDPTGTLWLANMLFDWNGNSSISISVVIDMQGLLTSLASIQNGDVIDGTGVLGGTDGMRKGMLPMGPLPIATSTLDTDGVSITGDDGLGGSPMDNGPFQGFSANFDFSKLTFTGYIADTTPPVVTLSHDNIFTSASSFDPYNPGVTVTCTDNRDGIDIITQSPGVNPRLSFTVNSNVNTDVVGSYQVEYRCTDSAYDEPLNDYYAGNTSAPAILTVFVTDPDGPVLTINSYNPFVHQACTAYFDAGATASDPQDDDNVLTQNIVVSGNTIEGLTLNENGNTYLINYDVTDSGEGNASGAPLAAITETRSINIVDTAKPIVSIFGGASINIESSQADNYVVPMATAVDANNDCNPVFGGVATTTDSVNFVVPAGQDTLQSTLRYFATDSANTPNETQSNQVVTVTRSEPVITLVGGDVSLVIDDVYVEQGFNVHDVQDGDLTAITTSGTSAGVGALGNYLIHNITIRDNSSSIVNSIVASEHNGPYTVYYDVTDSDSNSAVQVTRKVEFRLNEGGGNFTLLTAEGSTFGGTNDVVFNWDESFNTFETDINFNMTISSELPQPLFGFSWVTHHIRVFGPGTYLFDTTCAVWQLEAGLNVCNNPLSESQTEQFLSMTVEEGQVGAHILIDWNGNTNIDMVNVWNRDAVWDDADGVSNIKNNLFGGDAGSAPDPASTWMLVSTDVNGDGINGSPMVDGPFIGFYANFNAAPSLDPFDTDGDGIQNLVDNCPNTFNQDQKDNGGLDSNSPDGIGDACQCGDINGDGKITNTDSVLIKRHLIGLPSKFEVDFCDVSGDGACTNTDAVIIQRSLLGLPPGLRQVCVAAGN</sequence>
<proteinExistence type="predicted"/>
<comment type="caution">
    <text evidence="2">The sequence shown here is derived from an EMBL/GenBank/DDBJ whole genome shotgun (WGS) entry which is preliminary data.</text>
</comment>
<reference evidence="2 3" key="1">
    <citation type="journal article" date="2018" name="ISME J.">
        <title>Endosymbiont genomes yield clues of tubeworm success.</title>
        <authorList>
            <person name="Li Y."/>
            <person name="Liles M.R."/>
            <person name="Halanych K.M."/>
        </authorList>
    </citation>
    <scope>NUCLEOTIDE SEQUENCE [LARGE SCALE GENOMIC DNA]</scope>
    <source>
        <strain evidence="2">A1464</strain>
    </source>
</reference>
<dbReference type="InterPro" id="IPR013783">
    <property type="entry name" value="Ig-like_fold"/>
</dbReference>
<dbReference type="InterPro" id="IPR036439">
    <property type="entry name" value="Dockerin_dom_sf"/>
</dbReference>
<gene>
    <name evidence="2" type="ORF">DIZ80_12900</name>
</gene>
<dbReference type="Pfam" id="PF00404">
    <property type="entry name" value="Dockerin_1"/>
    <property type="match status" value="1"/>
</dbReference>
<dbReference type="CDD" id="cd14256">
    <property type="entry name" value="Dockerin_I"/>
    <property type="match status" value="1"/>
</dbReference>
<feature type="domain" description="Dockerin" evidence="1">
    <location>
        <begin position="895"/>
        <end position="957"/>
    </location>
</feature>
<dbReference type="GO" id="GO:0004553">
    <property type="term" value="F:hydrolase activity, hydrolyzing O-glycosyl compounds"/>
    <property type="evidence" value="ECO:0007669"/>
    <property type="project" value="InterPro"/>
</dbReference>
<name>A0A370DA10_9GAMM</name>
<dbReference type="InterPro" id="IPR002105">
    <property type="entry name" value="Dockerin_1_rpt"/>
</dbReference>
<protein>
    <recommendedName>
        <fullName evidence="1">Dockerin domain-containing protein</fullName>
    </recommendedName>
</protein>
<evidence type="ECO:0000259" key="1">
    <source>
        <dbReference type="PROSITE" id="PS51766"/>
    </source>
</evidence>
<dbReference type="Gene3D" id="1.10.1330.10">
    <property type="entry name" value="Dockerin domain"/>
    <property type="match status" value="1"/>
</dbReference>
<dbReference type="InterPro" id="IPR016134">
    <property type="entry name" value="Dockerin_dom"/>
</dbReference>
<dbReference type="Gene3D" id="2.60.40.10">
    <property type="entry name" value="Immunoglobulins"/>
    <property type="match status" value="2"/>
</dbReference>